<keyword evidence="4" id="KW-0677">Repeat</keyword>
<dbReference type="PANTHER" id="PTHR43790">
    <property type="entry name" value="CARBOHYDRATE TRANSPORT ATP-BINDING PROTEIN MG119-RELATED"/>
    <property type="match status" value="1"/>
</dbReference>
<dbReference type="EMBL" id="JACGWX010000002">
    <property type="protein sequence ID" value="MBA8847330.1"/>
    <property type="molecule type" value="Genomic_DNA"/>
</dbReference>
<feature type="domain" description="ABC transporter" evidence="9">
    <location>
        <begin position="242"/>
        <end position="492"/>
    </location>
</feature>
<dbReference type="InterPro" id="IPR050107">
    <property type="entry name" value="ABC_carbohydrate_import_ATPase"/>
</dbReference>
<accession>A0A839E6A6</accession>
<dbReference type="PROSITE" id="PS50893">
    <property type="entry name" value="ABC_TRANSPORTER_2"/>
    <property type="match status" value="2"/>
</dbReference>
<dbReference type="InterPro" id="IPR003593">
    <property type="entry name" value="AAA+_ATPase"/>
</dbReference>
<dbReference type="GO" id="GO:0005524">
    <property type="term" value="F:ATP binding"/>
    <property type="evidence" value="ECO:0007669"/>
    <property type="project" value="UniProtKB-KW"/>
</dbReference>
<evidence type="ECO:0000313" key="11">
    <source>
        <dbReference type="Proteomes" id="UP000585905"/>
    </source>
</evidence>
<keyword evidence="7" id="KW-1278">Translocase</keyword>
<dbReference type="Pfam" id="PF00005">
    <property type="entry name" value="ABC_tran"/>
    <property type="match status" value="2"/>
</dbReference>
<dbReference type="AlphaFoldDB" id="A0A839E6A6"/>
<dbReference type="PANTHER" id="PTHR43790:SF3">
    <property type="entry name" value="D-ALLOSE IMPORT ATP-BINDING PROTEIN ALSA-RELATED"/>
    <property type="match status" value="1"/>
</dbReference>
<organism evidence="10 11">
    <name type="scientific">Microcella alkalica</name>
    <dbReference type="NCBI Taxonomy" id="355930"/>
    <lineage>
        <taxon>Bacteria</taxon>
        <taxon>Bacillati</taxon>
        <taxon>Actinomycetota</taxon>
        <taxon>Actinomycetes</taxon>
        <taxon>Micrococcales</taxon>
        <taxon>Microbacteriaceae</taxon>
        <taxon>Microcella</taxon>
    </lineage>
</organism>
<keyword evidence="3" id="KW-0762">Sugar transport</keyword>
<reference evidence="10 11" key="1">
    <citation type="submission" date="2020-07" db="EMBL/GenBank/DDBJ databases">
        <title>Sequencing the genomes of 1000 actinobacteria strains.</title>
        <authorList>
            <person name="Klenk H.-P."/>
        </authorList>
    </citation>
    <scope>NUCLEOTIDE SEQUENCE [LARGE SCALE GENOMIC DNA]</scope>
    <source>
        <strain evidence="10 11">DSM 19663</strain>
    </source>
</reference>
<dbReference type="InterPro" id="IPR003439">
    <property type="entry name" value="ABC_transporter-like_ATP-bd"/>
</dbReference>
<evidence type="ECO:0000256" key="8">
    <source>
        <dbReference type="ARBA" id="ARBA00023136"/>
    </source>
</evidence>
<evidence type="ECO:0000256" key="7">
    <source>
        <dbReference type="ARBA" id="ARBA00022967"/>
    </source>
</evidence>
<keyword evidence="2" id="KW-1003">Cell membrane</keyword>
<dbReference type="GO" id="GO:0016887">
    <property type="term" value="F:ATP hydrolysis activity"/>
    <property type="evidence" value="ECO:0007669"/>
    <property type="project" value="InterPro"/>
</dbReference>
<evidence type="ECO:0000259" key="9">
    <source>
        <dbReference type="PROSITE" id="PS50893"/>
    </source>
</evidence>
<keyword evidence="1" id="KW-0813">Transport</keyword>
<dbReference type="RefSeq" id="WP_182490188.1">
    <property type="nucleotide sequence ID" value="NZ_BAAAOV010000013.1"/>
</dbReference>
<protein>
    <submittedName>
        <fullName evidence="10">Ribose transport system ATP-binding protein</fullName>
    </submittedName>
</protein>
<keyword evidence="11" id="KW-1185">Reference proteome</keyword>
<dbReference type="InterPro" id="IPR017871">
    <property type="entry name" value="ABC_transporter-like_CS"/>
</dbReference>
<evidence type="ECO:0000256" key="4">
    <source>
        <dbReference type="ARBA" id="ARBA00022737"/>
    </source>
</evidence>
<sequence length="499" mass="53377">MSGLAKKYGDAIALSGADIEVEAGEIHGLIGENGAGKSTLVKVLSGMVKPDAGDVTIGGEQLRLGHLRASRNVGIRTAFQELTLLPRFTVAENLLVDELPTQLGMLRRRALQSRAADILQEWDVTDIDPSTPAWQLPLSAQQRLEIVRALNGDPRLLILDEPTAALPDTAWIFKHVRAAAERGAAVLYISHKLAEIEELCDLGSIMRNGRIVGQFTRGAFDHDDVISQMIGRSIDIAFPPPLNRVDTSAAPALHVESLAVGEQVVDVSLDVRPGEIVGVAGLEGQGQREIFYALAGATGLTSGRVSLDGQPADLASPRSAMRSGPGVALVPEERKREGLFADMSTTQNISVPILKSLTRFGLVRRRAEQSRSGQAAEEHYIRPDYLARQIGSLSGGNQQKAILARTALTGSSIMLMFDPTRGIDPAAKLEVYKTLREASAGGAAILFYSTEIPELIGMCDRVLVVYGGSIVAELTGSAMTEDAVMRHAVGKTLQEAESI</sequence>
<dbReference type="SMART" id="SM00382">
    <property type="entry name" value="AAA"/>
    <property type="match status" value="1"/>
</dbReference>
<dbReference type="CDD" id="cd03215">
    <property type="entry name" value="ABC_Carb_Monos_II"/>
    <property type="match status" value="1"/>
</dbReference>
<evidence type="ECO:0000256" key="1">
    <source>
        <dbReference type="ARBA" id="ARBA00022448"/>
    </source>
</evidence>
<keyword evidence="8" id="KW-0472">Membrane</keyword>
<name>A0A839E6A6_9MICO</name>
<proteinExistence type="predicted"/>
<gene>
    <name evidence="10" type="ORF">FHX53_000915</name>
</gene>
<dbReference type="SUPFAM" id="SSF52540">
    <property type="entry name" value="P-loop containing nucleoside triphosphate hydrolases"/>
    <property type="match status" value="2"/>
</dbReference>
<keyword evidence="5" id="KW-0547">Nucleotide-binding</keyword>
<evidence type="ECO:0000256" key="3">
    <source>
        <dbReference type="ARBA" id="ARBA00022597"/>
    </source>
</evidence>
<dbReference type="PROSITE" id="PS00211">
    <property type="entry name" value="ABC_TRANSPORTER_1"/>
    <property type="match status" value="1"/>
</dbReference>
<feature type="domain" description="ABC transporter" evidence="9">
    <location>
        <begin position="1"/>
        <end position="233"/>
    </location>
</feature>
<dbReference type="InterPro" id="IPR027417">
    <property type="entry name" value="P-loop_NTPase"/>
</dbReference>
<keyword evidence="6 10" id="KW-0067">ATP-binding</keyword>
<dbReference type="Gene3D" id="3.40.50.300">
    <property type="entry name" value="P-loop containing nucleotide triphosphate hydrolases"/>
    <property type="match status" value="2"/>
</dbReference>
<evidence type="ECO:0000256" key="2">
    <source>
        <dbReference type="ARBA" id="ARBA00022475"/>
    </source>
</evidence>
<comment type="caution">
    <text evidence="10">The sequence shown here is derived from an EMBL/GenBank/DDBJ whole genome shotgun (WGS) entry which is preliminary data.</text>
</comment>
<dbReference type="CDD" id="cd03216">
    <property type="entry name" value="ABC_Carb_Monos_I"/>
    <property type="match status" value="1"/>
</dbReference>
<dbReference type="Proteomes" id="UP000585905">
    <property type="component" value="Unassembled WGS sequence"/>
</dbReference>
<evidence type="ECO:0000256" key="6">
    <source>
        <dbReference type="ARBA" id="ARBA00022840"/>
    </source>
</evidence>
<evidence type="ECO:0000313" key="10">
    <source>
        <dbReference type="EMBL" id="MBA8847330.1"/>
    </source>
</evidence>
<evidence type="ECO:0000256" key="5">
    <source>
        <dbReference type="ARBA" id="ARBA00022741"/>
    </source>
</evidence>